<reference evidence="2 3" key="1">
    <citation type="submission" date="2015-04" db="EMBL/GenBank/DDBJ databases">
        <title>Complete genome sequence of Schizopora paradoxa KUC8140, a cosmopolitan wood degrader in East Asia.</title>
        <authorList>
            <consortium name="DOE Joint Genome Institute"/>
            <person name="Min B."/>
            <person name="Park H."/>
            <person name="Jang Y."/>
            <person name="Kim J.-J."/>
            <person name="Kim K.H."/>
            <person name="Pangilinan J."/>
            <person name="Lipzen A."/>
            <person name="Riley R."/>
            <person name="Grigoriev I.V."/>
            <person name="Spatafora J.W."/>
            <person name="Choi I.-G."/>
        </authorList>
    </citation>
    <scope>NUCLEOTIDE SEQUENCE [LARGE SCALE GENOMIC DNA]</scope>
    <source>
        <strain evidence="2 3">KUC8140</strain>
    </source>
</reference>
<feature type="region of interest" description="Disordered" evidence="1">
    <location>
        <begin position="265"/>
        <end position="285"/>
    </location>
</feature>
<feature type="compositionally biased region" description="Low complexity" evidence="1">
    <location>
        <begin position="96"/>
        <end position="106"/>
    </location>
</feature>
<protein>
    <submittedName>
        <fullName evidence="2">Uncharacterized protein</fullName>
    </submittedName>
</protein>
<dbReference type="Proteomes" id="UP000053477">
    <property type="component" value="Unassembled WGS sequence"/>
</dbReference>
<feature type="compositionally biased region" description="Low complexity" evidence="1">
    <location>
        <begin position="68"/>
        <end position="82"/>
    </location>
</feature>
<evidence type="ECO:0000313" key="3">
    <source>
        <dbReference type="Proteomes" id="UP000053477"/>
    </source>
</evidence>
<dbReference type="AlphaFoldDB" id="A0A0H2RWI5"/>
<dbReference type="EMBL" id="KQ085922">
    <property type="protein sequence ID" value="KLO15952.1"/>
    <property type="molecule type" value="Genomic_DNA"/>
</dbReference>
<gene>
    <name evidence="2" type="ORF">SCHPADRAFT_823863</name>
</gene>
<accession>A0A0H2RWI5</accession>
<feature type="region of interest" description="Disordered" evidence="1">
    <location>
        <begin position="65"/>
        <end position="114"/>
    </location>
</feature>
<evidence type="ECO:0000256" key="1">
    <source>
        <dbReference type="SAM" id="MobiDB-lite"/>
    </source>
</evidence>
<sequence>MAANIAAGHAVNNTGVAIQFPTDDSVASQLARLSAAAVTLQNLRGVGVGCPVSSTTFAAQQAALEDGTAPPASAPPTSASSAAPPPSSAPSPPPSSASSASAPAPTETESGGADGLTFAQVDALTPQFGFEADVNPTGTGDCDGAVDDASGQPIKIPCSCPPDRTLFINDMIANIAAGHAVNNTGVAFSFPTDNSQASQLARITAASITLQNLNGPGVGCPVVSTTFNAQAQAIQNGQSPDSVNVVEPAASSSAKAAANTPAATTSAAAKPASTSASSSASLPANGKGLSISQLDALTPQFDFQSGVNPTGTGDCDGAVNGADGKPIKIPCSCPPPRDQFLQSLQSDIDAGHAVNNPSVSVSFPTDNSKNSQISRIQTALVALQNLNGPGQGCPAVSTTFSAQLKALTG</sequence>
<proteinExistence type="predicted"/>
<evidence type="ECO:0000313" key="2">
    <source>
        <dbReference type="EMBL" id="KLO15952.1"/>
    </source>
</evidence>
<keyword evidence="3" id="KW-1185">Reference proteome</keyword>
<organism evidence="2 3">
    <name type="scientific">Schizopora paradoxa</name>
    <dbReference type="NCBI Taxonomy" id="27342"/>
    <lineage>
        <taxon>Eukaryota</taxon>
        <taxon>Fungi</taxon>
        <taxon>Dikarya</taxon>
        <taxon>Basidiomycota</taxon>
        <taxon>Agaricomycotina</taxon>
        <taxon>Agaricomycetes</taxon>
        <taxon>Hymenochaetales</taxon>
        <taxon>Schizoporaceae</taxon>
        <taxon>Schizopora</taxon>
    </lineage>
</organism>
<feature type="compositionally biased region" description="Pro residues" evidence="1">
    <location>
        <begin position="83"/>
        <end position="95"/>
    </location>
</feature>
<name>A0A0H2RWI5_9AGAM</name>
<dbReference type="OrthoDB" id="2140240at2759"/>
<dbReference type="InParanoid" id="A0A0H2RWI5"/>